<dbReference type="EMBL" id="PFOB01000055">
    <property type="protein sequence ID" value="PIZ62453.1"/>
    <property type="molecule type" value="Genomic_DNA"/>
</dbReference>
<feature type="domain" description="Peptidase G2 IMC autoproteolytic cleavage" evidence="2">
    <location>
        <begin position="376"/>
        <end position="444"/>
    </location>
</feature>
<dbReference type="InterPro" id="IPR021865">
    <property type="entry name" value="Peptidase_G2"/>
</dbReference>
<keyword evidence="1" id="KW-1133">Transmembrane helix</keyword>
<accession>A0A2M7TXE3</accession>
<gene>
    <name evidence="3" type="ORF">COY16_04380</name>
</gene>
<reference evidence="4" key="1">
    <citation type="submission" date="2017-09" db="EMBL/GenBank/DDBJ databases">
        <title>Depth-based differentiation of microbial function through sediment-hosted aquifers and enrichment of novel symbionts in the deep terrestrial subsurface.</title>
        <authorList>
            <person name="Probst A.J."/>
            <person name="Ladd B."/>
            <person name="Jarett J.K."/>
            <person name="Geller-Mcgrath D.E."/>
            <person name="Sieber C.M.K."/>
            <person name="Emerson J.B."/>
            <person name="Anantharaman K."/>
            <person name="Thomas B.C."/>
            <person name="Malmstrom R."/>
            <person name="Stieglmeier M."/>
            <person name="Klingl A."/>
            <person name="Woyke T."/>
            <person name="Ryan C.M."/>
            <person name="Banfield J.F."/>
        </authorList>
    </citation>
    <scope>NUCLEOTIDE SEQUENCE [LARGE SCALE GENOMIC DNA]</scope>
</reference>
<dbReference type="Pfam" id="PF11962">
    <property type="entry name" value="Peptidase_G2"/>
    <property type="match status" value="1"/>
</dbReference>
<evidence type="ECO:0000259" key="2">
    <source>
        <dbReference type="Pfam" id="PF11962"/>
    </source>
</evidence>
<name>A0A2M7TXE3_9BACT</name>
<evidence type="ECO:0000313" key="3">
    <source>
        <dbReference type="EMBL" id="PIZ62453.1"/>
    </source>
</evidence>
<organism evidence="3 4">
    <name type="scientific">Candidatus Roizmanbacteria bacterium CG_4_10_14_0_2_um_filter_39_13</name>
    <dbReference type="NCBI Taxonomy" id="1974825"/>
    <lineage>
        <taxon>Bacteria</taxon>
        <taxon>Candidatus Roizmaniibacteriota</taxon>
    </lineage>
</organism>
<feature type="transmembrane region" description="Helical" evidence="1">
    <location>
        <begin position="83"/>
        <end position="103"/>
    </location>
</feature>
<dbReference type="Gene3D" id="2.40.300.10">
    <property type="entry name" value="Head decoration protein D"/>
    <property type="match status" value="1"/>
</dbReference>
<proteinExistence type="predicted"/>
<protein>
    <recommendedName>
        <fullName evidence="2">Peptidase G2 IMC autoproteolytic cleavage domain-containing protein</fullName>
    </recommendedName>
</protein>
<dbReference type="Proteomes" id="UP000228503">
    <property type="component" value="Unassembled WGS sequence"/>
</dbReference>
<dbReference type="AlphaFoldDB" id="A0A2M7TXE3"/>
<keyword evidence="1" id="KW-0472">Membrane</keyword>
<comment type="caution">
    <text evidence="3">The sequence shown here is derived from an EMBL/GenBank/DDBJ whole genome shotgun (WGS) entry which is preliminary data.</text>
</comment>
<keyword evidence="1" id="KW-0812">Transmembrane</keyword>
<evidence type="ECO:0000256" key="1">
    <source>
        <dbReference type="SAM" id="Phobius"/>
    </source>
</evidence>
<sequence length="540" mass="59216">MKDELFSQSVIDEYLEKIRRASTLELLHDYFAKSKEWLDWLLSHGSITQRSYKQLKRQLVLHVESRSKQLQNSPKIKVEMKGVFFVILMIIISLVFYFVFFLIDWPRIFQVSEDTFSNQPSDKRVLPFRGILKNAEGTAIDTKQDVYFALYNSQFEGTPLFTGFCVGEGGITPEYNGSFTVTLGTDCGMKPISKSLFDENKALYLGVRIGNDNEIQPRYKISTSGYSQDTALLGGLPAGKMNSSIPYIDERGAIVIDSETPSIQSTDGIFKIEGKSLSIQTLEDGGGDIMFQPGIGGNSIVTSGNFGIGDLIPPTRLSVVGVEPYSAIATFKNIALIDEDQTSVLNLGLATDINGSNATYVNFYANATKDTTGELVGSIRLNKNHVVYETSGADIAEYFSVKEDRSFKPGMVMTLSSNGIHAGMKGEPVIGVVTDTAGYIGNVTRDKNNILIGLIGQIEVFVSDINGAIRAGDRVGLSLIPGYGAKAISDPETVGYFLEDMNVDALIFSNNFCPIEYKNVVTISGSLVRCGRLHILLRPK</sequence>
<evidence type="ECO:0000313" key="4">
    <source>
        <dbReference type="Proteomes" id="UP000228503"/>
    </source>
</evidence>